<comment type="caution">
    <text evidence="3">The sequence shown here is derived from an EMBL/GenBank/DDBJ whole genome shotgun (WGS) entry which is preliminary data.</text>
</comment>
<proteinExistence type="predicted"/>
<dbReference type="EMBL" id="BARW01011233">
    <property type="protein sequence ID" value="GAI85330.1"/>
    <property type="molecule type" value="Genomic_DNA"/>
</dbReference>
<organism evidence="3">
    <name type="scientific">marine sediment metagenome</name>
    <dbReference type="NCBI Taxonomy" id="412755"/>
    <lineage>
        <taxon>unclassified sequences</taxon>
        <taxon>metagenomes</taxon>
        <taxon>ecological metagenomes</taxon>
    </lineage>
</organism>
<dbReference type="AlphaFoldDB" id="X1TCK2"/>
<dbReference type="Pfam" id="PF01471">
    <property type="entry name" value="PG_binding_1"/>
    <property type="match status" value="1"/>
</dbReference>
<evidence type="ECO:0000313" key="3">
    <source>
        <dbReference type="EMBL" id="GAI85330.1"/>
    </source>
</evidence>
<feature type="domain" description="Peptidoglycan binding-like" evidence="2">
    <location>
        <begin position="21"/>
        <end position="73"/>
    </location>
</feature>
<reference evidence="3" key="1">
    <citation type="journal article" date="2014" name="Front. Microbiol.">
        <title>High frequency of phylogenetically diverse reductive dehalogenase-homologous genes in deep subseafloor sedimentary metagenomes.</title>
        <authorList>
            <person name="Kawai M."/>
            <person name="Futagami T."/>
            <person name="Toyoda A."/>
            <person name="Takaki Y."/>
            <person name="Nishi S."/>
            <person name="Hori S."/>
            <person name="Arai W."/>
            <person name="Tsubouchi T."/>
            <person name="Morono Y."/>
            <person name="Uchiyama I."/>
            <person name="Ito T."/>
            <person name="Fujiyama A."/>
            <person name="Inagaki F."/>
            <person name="Takami H."/>
        </authorList>
    </citation>
    <scope>NUCLEOTIDE SEQUENCE</scope>
    <source>
        <strain evidence="3">Expedition CK06-06</strain>
    </source>
</reference>
<evidence type="ECO:0000259" key="2">
    <source>
        <dbReference type="Pfam" id="PF01471"/>
    </source>
</evidence>
<dbReference type="InterPro" id="IPR036365">
    <property type="entry name" value="PGBD-like_sf"/>
</dbReference>
<keyword evidence="1" id="KW-0812">Transmembrane</keyword>
<keyword evidence="1" id="KW-0472">Membrane</keyword>
<accession>X1TCK2</accession>
<keyword evidence="1" id="KW-1133">Transmembrane helix</keyword>
<dbReference type="InterPro" id="IPR002477">
    <property type="entry name" value="Peptidoglycan-bd-like"/>
</dbReference>
<dbReference type="InterPro" id="IPR036366">
    <property type="entry name" value="PGBDSf"/>
</dbReference>
<sequence length="114" mass="12405">MPNTVTTPKPIIMRGDEGIFVNNLQTMLTELGYDPGPIDSMFGTQTEHAVKSFQADWGLIIDGIVNQRTWNALDRAMAGETPPIGVVEWIKAHKLLTGALVGLGILGTYLVVKK</sequence>
<dbReference type="Gene3D" id="1.10.101.10">
    <property type="entry name" value="PGBD-like superfamily/PGBD"/>
    <property type="match status" value="1"/>
</dbReference>
<gene>
    <name evidence="3" type="ORF">S12H4_21747</name>
</gene>
<evidence type="ECO:0000256" key="1">
    <source>
        <dbReference type="SAM" id="Phobius"/>
    </source>
</evidence>
<feature type="transmembrane region" description="Helical" evidence="1">
    <location>
        <begin position="95"/>
        <end position="112"/>
    </location>
</feature>
<name>X1TCK2_9ZZZZ</name>
<dbReference type="SUPFAM" id="SSF47090">
    <property type="entry name" value="PGBD-like"/>
    <property type="match status" value="1"/>
</dbReference>
<protein>
    <recommendedName>
        <fullName evidence="2">Peptidoglycan binding-like domain-containing protein</fullName>
    </recommendedName>
</protein>